<comment type="caution">
    <text evidence="3">The sequence shown here is derived from an EMBL/GenBank/DDBJ whole genome shotgun (WGS) entry which is preliminary data.</text>
</comment>
<feature type="compositionally biased region" description="Gly residues" evidence="1">
    <location>
        <begin position="10"/>
        <end position="24"/>
    </location>
</feature>
<evidence type="ECO:0000256" key="1">
    <source>
        <dbReference type="SAM" id="MobiDB-lite"/>
    </source>
</evidence>
<feature type="region of interest" description="Disordered" evidence="1">
    <location>
        <begin position="1"/>
        <end position="24"/>
    </location>
</feature>
<dbReference type="AlphaFoldDB" id="A0A830HS93"/>
<dbReference type="InterPro" id="IPR025789">
    <property type="entry name" value="DOT1_dom"/>
</dbReference>
<keyword evidence="4" id="KW-1185">Reference proteome</keyword>
<organism evidence="3 4">
    <name type="scientific">Pycnococcus provasolii</name>
    <dbReference type="NCBI Taxonomy" id="41880"/>
    <lineage>
        <taxon>Eukaryota</taxon>
        <taxon>Viridiplantae</taxon>
        <taxon>Chlorophyta</taxon>
        <taxon>Pseudoscourfieldiophyceae</taxon>
        <taxon>Pseudoscourfieldiales</taxon>
        <taxon>Pycnococcaceae</taxon>
        <taxon>Pycnococcus</taxon>
    </lineage>
</organism>
<name>A0A830HS93_9CHLO</name>
<feature type="compositionally biased region" description="Basic and acidic residues" evidence="1">
    <location>
        <begin position="88"/>
        <end position="100"/>
    </location>
</feature>
<gene>
    <name evidence="3" type="ORF">PPROV_000831000</name>
</gene>
<accession>A0A830HS93</accession>
<protein>
    <recommendedName>
        <fullName evidence="2">DOT1 domain-containing protein</fullName>
    </recommendedName>
</protein>
<proteinExistence type="predicted"/>
<dbReference type="InterPro" id="IPR029063">
    <property type="entry name" value="SAM-dependent_MTases_sf"/>
</dbReference>
<feature type="region of interest" description="Disordered" evidence="1">
    <location>
        <begin position="80"/>
        <end position="100"/>
    </location>
</feature>
<dbReference type="EMBL" id="BNJQ01000025">
    <property type="protein sequence ID" value="GHP09575.1"/>
    <property type="molecule type" value="Genomic_DNA"/>
</dbReference>
<reference evidence="3" key="1">
    <citation type="submission" date="2020-10" db="EMBL/GenBank/DDBJ databases">
        <title>Unveiling of a novel bifunctional photoreceptor, Dualchrome1, isolated from a cosmopolitan green alga.</title>
        <authorList>
            <person name="Suzuki S."/>
            <person name="Kawachi M."/>
        </authorList>
    </citation>
    <scope>NUCLEOTIDE SEQUENCE</scope>
    <source>
        <strain evidence="3">NIES 2893</strain>
    </source>
</reference>
<dbReference type="OrthoDB" id="443402at2759"/>
<dbReference type="Gene3D" id="3.40.50.150">
    <property type="entry name" value="Vaccinia Virus protein VP39"/>
    <property type="match status" value="1"/>
</dbReference>
<evidence type="ECO:0000259" key="2">
    <source>
        <dbReference type="Pfam" id="PF08123"/>
    </source>
</evidence>
<dbReference type="SUPFAM" id="SSF53335">
    <property type="entry name" value="S-adenosyl-L-methionine-dependent methyltransferases"/>
    <property type="match status" value="1"/>
</dbReference>
<dbReference type="GO" id="GO:0031151">
    <property type="term" value="F:histone H3K79 methyltransferase activity"/>
    <property type="evidence" value="ECO:0007669"/>
    <property type="project" value="InterPro"/>
</dbReference>
<evidence type="ECO:0000313" key="3">
    <source>
        <dbReference type="EMBL" id="GHP09575.1"/>
    </source>
</evidence>
<evidence type="ECO:0000313" key="4">
    <source>
        <dbReference type="Proteomes" id="UP000660262"/>
    </source>
</evidence>
<feature type="domain" description="DOT1" evidence="2">
    <location>
        <begin position="111"/>
        <end position="228"/>
    </location>
</feature>
<dbReference type="Proteomes" id="UP000660262">
    <property type="component" value="Unassembled WGS sequence"/>
</dbReference>
<sequence length="296" mass="32088">MSPPSCSGRVGVGGGARVGGGGGPQGLLCSRRRPSRFCWSTFTYDVGSTQQGPRVGNGVGWARGRVAAGVESLLASVYDAPPPSKLQRRNDLSADDKARMRETSGQGDKAWIYGELTYDGACALRDSLRPTRDDAFVDLGSGYGRLVFTAHLDWSVGSSVGVELSSSRHEAGTRALHALGSLGALDASREVRLVQGDMLALDVSKATLVYVALTMFDDAFTQRILDKLSSEATHLRYVITTEDVERRFGSRLPDGWTLAQSLVVSQSWADDCTLSIYQVRRQSEPEPEPKWMSYVF</sequence>
<dbReference type="Pfam" id="PF08123">
    <property type="entry name" value="DOT1"/>
    <property type="match status" value="1"/>
</dbReference>